<dbReference type="Proteomes" id="UP000254701">
    <property type="component" value="Unassembled WGS sequence"/>
</dbReference>
<evidence type="ECO:0000259" key="4">
    <source>
        <dbReference type="Pfam" id="PF01494"/>
    </source>
</evidence>
<dbReference type="InterPro" id="IPR036188">
    <property type="entry name" value="FAD/NAD-bd_sf"/>
</dbReference>
<reference evidence="5 6" key="1">
    <citation type="submission" date="2018-06" db="EMBL/GenBank/DDBJ databases">
        <authorList>
            <consortium name="Pathogen Informatics"/>
            <person name="Doyle S."/>
        </authorList>
    </citation>
    <scope>NUCLEOTIDE SEQUENCE [LARGE SCALE GENOMIC DNA]</scope>
    <source>
        <strain evidence="5 6">NCTC10684</strain>
    </source>
</reference>
<dbReference type="EMBL" id="UFSM01000004">
    <property type="protein sequence ID" value="SUY29367.1"/>
    <property type="molecule type" value="Genomic_DNA"/>
</dbReference>
<dbReference type="Gene3D" id="3.50.50.60">
    <property type="entry name" value="FAD/NAD(P)-binding domain"/>
    <property type="match status" value="1"/>
</dbReference>
<dbReference type="Pfam" id="PF21274">
    <property type="entry name" value="Rng_hyd_C"/>
    <property type="match status" value="1"/>
</dbReference>
<keyword evidence="5" id="KW-0560">Oxidoreductase</keyword>
<dbReference type="InterPro" id="IPR050641">
    <property type="entry name" value="RIFMO-like"/>
</dbReference>
<dbReference type="PRINTS" id="PR00420">
    <property type="entry name" value="RNGMNOXGNASE"/>
</dbReference>
<dbReference type="GO" id="GO:0071949">
    <property type="term" value="F:FAD binding"/>
    <property type="evidence" value="ECO:0007669"/>
    <property type="project" value="InterPro"/>
</dbReference>
<dbReference type="AlphaFoldDB" id="A0A381IN66"/>
<dbReference type="EC" id="1.14.13.20" evidence="5"/>
<evidence type="ECO:0000256" key="1">
    <source>
        <dbReference type="ARBA" id="ARBA00001974"/>
    </source>
</evidence>
<keyword evidence="5" id="KW-0503">Monooxygenase</keyword>
<evidence type="ECO:0000313" key="5">
    <source>
        <dbReference type="EMBL" id="SUY29367.1"/>
    </source>
</evidence>
<comment type="cofactor">
    <cofactor evidence="1">
        <name>FAD</name>
        <dbReference type="ChEBI" id="CHEBI:57692"/>
    </cofactor>
</comment>
<dbReference type="Gene3D" id="3.30.9.10">
    <property type="entry name" value="D-Amino Acid Oxidase, subunit A, domain 2"/>
    <property type="match status" value="1"/>
</dbReference>
<evidence type="ECO:0000256" key="2">
    <source>
        <dbReference type="ARBA" id="ARBA00022630"/>
    </source>
</evidence>
<dbReference type="PANTHER" id="PTHR43004:SF19">
    <property type="entry name" value="BINDING MONOOXYGENASE, PUTATIVE (JCVI)-RELATED"/>
    <property type="match status" value="1"/>
</dbReference>
<dbReference type="RefSeq" id="WP_115734603.1">
    <property type="nucleotide sequence ID" value="NZ_BAAAVY010000037.1"/>
</dbReference>
<dbReference type="Pfam" id="PF01494">
    <property type="entry name" value="FAD_binding_3"/>
    <property type="match status" value="1"/>
</dbReference>
<evidence type="ECO:0000256" key="3">
    <source>
        <dbReference type="ARBA" id="ARBA00022827"/>
    </source>
</evidence>
<proteinExistence type="predicted"/>
<dbReference type="Gene3D" id="3.40.30.120">
    <property type="match status" value="1"/>
</dbReference>
<name>A0A381IN66_AMIAI</name>
<keyword evidence="2" id="KW-0285">Flavoprotein</keyword>
<evidence type="ECO:0000313" key="6">
    <source>
        <dbReference type="Proteomes" id="UP000254701"/>
    </source>
</evidence>
<dbReference type="InterPro" id="IPR002938">
    <property type="entry name" value="FAD-bd"/>
</dbReference>
<dbReference type="SUPFAM" id="SSF51905">
    <property type="entry name" value="FAD/NAD(P)-binding domain"/>
    <property type="match status" value="1"/>
</dbReference>
<dbReference type="OrthoDB" id="9791689at2"/>
<sequence length="553" mass="60184">MTTSLQTDVLIVGAGPVGLTLGMVLAQRGVAVTILETRHRGEPPNVKCNHVSARSMEILRRLGVAGAARNAGLPEDYANDIAYRTSMTGKAITRIPIPCRRDRFTATGGPDTDWPTAEPPHRINQLFLEPILFEHAAAMPGLTVLNRTEYLSHAETDDGLQISARNIDSGEQTTISTRYLAGCDGGRSQVRRDIGAKLVGDAVVQRVQSTYIRAPQLLGLMNDAPAWASFSLNPRRSGNVYAIDGRETWLVHNYLRDDEPDFDSVDRDWSIREILGVGPDFSYEVLSNEDWFGRRLVADSFHKGRVFICGDAAHLWVPYAGYGMNAGIADAECLGWLLAANVAGWGKSGMLDAYAAERQPITEQVSVFAMNHAHAMAKERKVVPTDIEDDTPAGAAAREALGRKIYDLNVQQYCCGGLNFGYYYDRSPIISYDGAAQPAYSMAEFTPSTVPGCRTPHIWLADKRSLYDAMGPDYTLLRFDPSQDAEPLMATAAARGIPIQLLDVVPGKGGPGPYAEAFVLSRPDRHVAWRGDACPTDPNALLDTITGTAASVN</sequence>
<dbReference type="NCBIfam" id="NF004780">
    <property type="entry name" value="PRK06126.1"/>
    <property type="match status" value="1"/>
</dbReference>
<dbReference type="PANTHER" id="PTHR43004">
    <property type="entry name" value="TRK SYSTEM POTASSIUM UPTAKE PROTEIN"/>
    <property type="match status" value="1"/>
</dbReference>
<dbReference type="GO" id="GO:0018666">
    <property type="term" value="F:2,4-dichlorophenol 6-monooxygenase activity"/>
    <property type="evidence" value="ECO:0007669"/>
    <property type="project" value="UniProtKB-EC"/>
</dbReference>
<keyword evidence="3" id="KW-0274">FAD</keyword>
<gene>
    <name evidence="5" type="primary">tfdB_2</name>
    <name evidence="5" type="ORF">NCTC10684_05600</name>
</gene>
<protein>
    <submittedName>
        <fullName evidence="5">2,4-dichlorophenol 6-monooxygenase</fullName>
        <ecNumber evidence="5">1.14.13.20</ecNumber>
    </submittedName>
</protein>
<accession>A0A381IN66</accession>
<feature type="domain" description="FAD-binding" evidence="4">
    <location>
        <begin position="6"/>
        <end position="366"/>
    </location>
</feature>
<organism evidence="5 6">
    <name type="scientific">Aminobacter aminovorans</name>
    <name type="common">Chelatobacter heintzii</name>
    <dbReference type="NCBI Taxonomy" id="83263"/>
    <lineage>
        <taxon>Bacteria</taxon>
        <taxon>Pseudomonadati</taxon>
        <taxon>Pseudomonadota</taxon>
        <taxon>Alphaproteobacteria</taxon>
        <taxon>Hyphomicrobiales</taxon>
        <taxon>Phyllobacteriaceae</taxon>
        <taxon>Aminobacter</taxon>
    </lineage>
</organism>